<keyword evidence="1" id="KW-1133">Transmembrane helix</keyword>
<sequence>MENKPVALRLAIILVPAALGAASLFWVSSSPAGSASFYLATAVAFLVWLSAWLAFGDRRCFSPRADSTAARELGVGVGLGVVLLGIFLLGALVTRSIPVLAEPVAGLMDNMRVDALWATVLTLVLNGVGEELFFRDVARRALDSLASPAVSLSLQVALYVLVTVAMGVPLLLVGSLCIGLATALLARRYGNILGATALHLSWSTGMAFLLPLFF</sequence>
<dbReference type="EMBL" id="DWUR01000126">
    <property type="protein sequence ID" value="HJD49966.1"/>
    <property type="molecule type" value="Genomic_DNA"/>
</dbReference>
<gene>
    <name evidence="3" type="ORF">H9907_07755</name>
</gene>
<keyword evidence="3" id="KW-0378">Hydrolase</keyword>
<reference evidence="3" key="1">
    <citation type="journal article" date="2021" name="PeerJ">
        <title>Extensive microbial diversity within the chicken gut microbiome revealed by metagenomics and culture.</title>
        <authorList>
            <person name="Gilroy R."/>
            <person name="Ravi A."/>
            <person name="Getino M."/>
            <person name="Pursley I."/>
            <person name="Horton D.L."/>
            <person name="Alikhan N.F."/>
            <person name="Baker D."/>
            <person name="Gharbi K."/>
            <person name="Hall N."/>
            <person name="Watson M."/>
            <person name="Adriaenssens E.M."/>
            <person name="Foster-Nyarko E."/>
            <person name="Jarju S."/>
            <person name="Secka A."/>
            <person name="Antonio M."/>
            <person name="Oren A."/>
            <person name="Chaudhuri R.R."/>
            <person name="La Ragione R."/>
            <person name="Hildebrand F."/>
            <person name="Pallen M.J."/>
        </authorList>
    </citation>
    <scope>NUCLEOTIDE SEQUENCE</scope>
    <source>
        <strain evidence="3">5925</strain>
    </source>
</reference>
<dbReference type="Pfam" id="PF02517">
    <property type="entry name" value="Rce1-like"/>
    <property type="match status" value="1"/>
</dbReference>
<dbReference type="AlphaFoldDB" id="A0A9D2UCS0"/>
<keyword evidence="1" id="KW-0812">Transmembrane</keyword>
<comment type="caution">
    <text evidence="3">The sequence shown here is derived from an EMBL/GenBank/DDBJ whole genome shotgun (WGS) entry which is preliminary data.</text>
</comment>
<protein>
    <submittedName>
        <fullName evidence="3">CPBP family intramembrane metalloprotease</fullName>
    </submittedName>
</protein>
<evidence type="ECO:0000256" key="1">
    <source>
        <dbReference type="SAM" id="Phobius"/>
    </source>
</evidence>
<feature type="transmembrane region" description="Helical" evidence="1">
    <location>
        <begin position="75"/>
        <end position="95"/>
    </location>
</feature>
<proteinExistence type="predicted"/>
<feature type="transmembrane region" description="Helical" evidence="1">
    <location>
        <begin position="7"/>
        <end position="29"/>
    </location>
</feature>
<feature type="transmembrane region" description="Helical" evidence="1">
    <location>
        <begin position="192"/>
        <end position="213"/>
    </location>
</feature>
<feature type="domain" description="CAAX prenyl protease 2/Lysostaphin resistance protein A-like" evidence="2">
    <location>
        <begin position="115"/>
        <end position="203"/>
    </location>
</feature>
<dbReference type="GO" id="GO:0008237">
    <property type="term" value="F:metallopeptidase activity"/>
    <property type="evidence" value="ECO:0007669"/>
    <property type="project" value="UniProtKB-KW"/>
</dbReference>
<evidence type="ECO:0000313" key="3">
    <source>
        <dbReference type="EMBL" id="HJD49966.1"/>
    </source>
</evidence>
<evidence type="ECO:0000259" key="2">
    <source>
        <dbReference type="Pfam" id="PF02517"/>
    </source>
</evidence>
<name>A0A9D2UCS0_9CORY</name>
<reference evidence="3" key="2">
    <citation type="submission" date="2021-04" db="EMBL/GenBank/DDBJ databases">
        <authorList>
            <person name="Gilroy R."/>
        </authorList>
    </citation>
    <scope>NUCLEOTIDE SEQUENCE</scope>
    <source>
        <strain evidence="3">5925</strain>
    </source>
</reference>
<feature type="transmembrane region" description="Helical" evidence="1">
    <location>
        <begin position="35"/>
        <end position="55"/>
    </location>
</feature>
<accession>A0A9D2UCS0</accession>
<dbReference type="GO" id="GO:0004175">
    <property type="term" value="F:endopeptidase activity"/>
    <property type="evidence" value="ECO:0007669"/>
    <property type="project" value="UniProtKB-ARBA"/>
</dbReference>
<dbReference type="Proteomes" id="UP000823907">
    <property type="component" value="Unassembled WGS sequence"/>
</dbReference>
<keyword evidence="3" id="KW-0645">Protease</keyword>
<evidence type="ECO:0000313" key="4">
    <source>
        <dbReference type="Proteomes" id="UP000823907"/>
    </source>
</evidence>
<organism evidence="3 4">
    <name type="scientific">Candidatus Corynebacterium intestinavium</name>
    <dbReference type="NCBI Taxonomy" id="2838531"/>
    <lineage>
        <taxon>Bacteria</taxon>
        <taxon>Bacillati</taxon>
        <taxon>Actinomycetota</taxon>
        <taxon>Actinomycetes</taxon>
        <taxon>Mycobacteriales</taxon>
        <taxon>Corynebacteriaceae</taxon>
        <taxon>Corynebacterium</taxon>
    </lineage>
</organism>
<dbReference type="InterPro" id="IPR003675">
    <property type="entry name" value="Rce1/LyrA-like_dom"/>
</dbReference>
<dbReference type="GO" id="GO:0080120">
    <property type="term" value="P:CAAX-box protein maturation"/>
    <property type="evidence" value="ECO:0007669"/>
    <property type="project" value="UniProtKB-ARBA"/>
</dbReference>
<feature type="transmembrane region" description="Helical" evidence="1">
    <location>
        <begin position="156"/>
        <end position="186"/>
    </location>
</feature>
<keyword evidence="3" id="KW-0482">Metalloprotease</keyword>
<keyword evidence="1" id="KW-0472">Membrane</keyword>